<evidence type="ECO:0000313" key="3">
    <source>
        <dbReference type="EMBL" id="SNR35148.1"/>
    </source>
</evidence>
<organism evidence="3 4">
    <name type="scientific">Lutibacter flavus</name>
    <dbReference type="NCBI Taxonomy" id="691689"/>
    <lineage>
        <taxon>Bacteria</taxon>
        <taxon>Pseudomonadati</taxon>
        <taxon>Bacteroidota</taxon>
        <taxon>Flavobacteriia</taxon>
        <taxon>Flavobacteriales</taxon>
        <taxon>Flavobacteriaceae</taxon>
        <taxon>Lutibacter</taxon>
    </lineage>
</organism>
<dbReference type="PANTHER" id="PTHR36838:SF3">
    <property type="entry name" value="TRANSPORTER AUXIN EFFLUX CARRIER EC FAMILY"/>
    <property type="match status" value="1"/>
</dbReference>
<feature type="transmembrane region" description="Helical" evidence="2">
    <location>
        <begin position="282"/>
        <end position="305"/>
    </location>
</feature>
<feature type="transmembrane region" description="Helical" evidence="2">
    <location>
        <begin position="119"/>
        <end position="139"/>
    </location>
</feature>
<accession>A0A238VLS2</accession>
<dbReference type="AlphaFoldDB" id="A0A238VLS2"/>
<feature type="transmembrane region" description="Helical" evidence="2">
    <location>
        <begin position="226"/>
        <end position="248"/>
    </location>
</feature>
<keyword evidence="2" id="KW-0472">Membrane</keyword>
<proteinExistence type="predicted"/>
<protein>
    <recommendedName>
        <fullName evidence="5">Membrane transport protein</fullName>
    </recommendedName>
</protein>
<feature type="transmembrane region" description="Helical" evidence="2">
    <location>
        <begin position="160"/>
        <end position="180"/>
    </location>
</feature>
<keyword evidence="1" id="KW-0813">Transport</keyword>
<dbReference type="PANTHER" id="PTHR36838">
    <property type="entry name" value="AUXIN EFFLUX CARRIER FAMILY PROTEIN"/>
    <property type="match status" value="1"/>
</dbReference>
<feature type="transmembrane region" description="Helical" evidence="2">
    <location>
        <begin position="254"/>
        <end position="275"/>
    </location>
</feature>
<name>A0A238VLS2_9FLAO</name>
<feature type="transmembrane region" description="Helical" evidence="2">
    <location>
        <begin position="34"/>
        <end position="55"/>
    </location>
</feature>
<feature type="transmembrane region" description="Helical" evidence="2">
    <location>
        <begin position="61"/>
        <end position="82"/>
    </location>
</feature>
<gene>
    <name evidence="3" type="ORF">SAMN04488111_0682</name>
</gene>
<dbReference type="Proteomes" id="UP000198412">
    <property type="component" value="Unassembled WGS sequence"/>
</dbReference>
<evidence type="ECO:0000256" key="2">
    <source>
        <dbReference type="SAM" id="Phobius"/>
    </source>
</evidence>
<dbReference type="EMBL" id="FZNX01000001">
    <property type="protein sequence ID" value="SNR35148.1"/>
    <property type="molecule type" value="Genomic_DNA"/>
</dbReference>
<reference evidence="4" key="1">
    <citation type="submission" date="2017-06" db="EMBL/GenBank/DDBJ databases">
        <authorList>
            <person name="Varghese N."/>
            <person name="Submissions S."/>
        </authorList>
    </citation>
    <scope>NUCLEOTIDE SEQUENCE [LARGE SCALE GENOMIC DNA]</scope>
    <source>
        <strain evidence="4">DSM 27993</strain>
    </source>
</reference>
<dbReference type="RefSeq" id="WP_141107258.1">
    <property type="nucleotide sequence ID" value="NZ_FZNX01000001.1"/>
</dbReference>
<keyword evidence="2" id="KW-1133">Transmembrane helix</keyword>
<evidence type="ECO:0008006" key="5">
    <source>
        <dbReference type="Google" id="ProtNLM"/>
    </source>
</evidence>
<evidence type="ECO:0000313" key="4">
    <source>
        <dbReference type="Proteomes" id="UP000198412"/>
    </source>
</evidence>
<evidence type="ECO:0000256" key="1">
    <source>
        <dbReference type="ARBA" id="ARBA00022448"/>
    </source>
</evidence>
<feature type="transmembrane region" description="Helical" evidence="2">
    <location>
        <begin position="94"/>
        <end position="113"/>
    </location>
</feature>
<sequence length="306" mass="34697">MDLIISKLIPLLIILLIGVLLQKSKDITPKVINGLKFIILKISLPAVLFFAFSNVTLEVRYSLLFILIFLFCCFLYLIGYFLKPKLKYEYTAEYFTGFEFGMLGVALFSSIWGVENLPIIALVALGHEVFIWFVYAPLLQYKSSHEVHMLQSFISFLKSPIIISIFAGIIVNILDLYPLINSSVLGGSIFNTLNILSVITVPLILIVVGYSIRLKETNWLASVKLVAIRFLTVMVVGIGTYYLILLLVGEIDELFLKAFFAFILLPPPFILPIMMKKDSDEILFFSNTIIIYTLWSFICFVGLMLL</sequence>
<feature type="transmembrane region" description="Helical" evidence="2">
    <location>
        <begin position="192"/>
        <end position="214"/>
    </location>
</feature>
<keyword evidence="4" id="KW-1185">Reference proteome</keyword>
<feature type="transmembrane region" description="Helical" evidence="2">
    <location>
        <begin position="6"/>
        <end position="22"/>
    </location>
</feature>
<keyword evidence="2" id="KW-0812">Transmembrane</keyword>
<dbReference type="OrthoDB" id="371211at2"/>